<dbReference type="InterPro" id="IPR004119">
    <property type="entry name" value="EcKL"/>
</dbReference>
<feature type="domain" description="CHK kinase-like" evidence="1">
    <location>
        <begin position="142"/>
        <end position="338"/>
    </location>
</feature>
<sequence>MTDKVDAEQFNDDELEAPAWLNPQFIEEILIAYEDAPELKVVDLKITPASAQGDHYASVMFRTTAECTTAKGKFSRALIIKTMPEQEGHKKDMLSESHLFETEIGMYCQVLPEFQRILRESGDDTKLFVPCIYHSLEPRKVMIFEDLVPQGYYVIRDRPVAQEELKTAFAKLAKCHAISMKFIKEQPDFLKEFKYGLFDMPTVKNDPFITTGMQSFIEMLDRLPELRKYKPHFEKIKDKYMQRVQSVMQEYRENRRSDAFYVLCHGDFHLRNMMFKNNKETGGHEDTMLVDFQISNLCPITIDLTYSIYMLMEAEQRREMGKDLINHYLTVLVATLKSIGYKGELPTQAKLWEQIHRNKYYDFFLLSTFLPLILAIKSNSFKMNDLIQDPETRQKTYFLDTYVKDVSTLLPKFEQLGYFKCL</sequence>
<dbReference type="SMART" id="SM00587">
    <property type="entry name" value="CHK"/>
    <property type="match status" value="1"/>
</dbReference>
<dbReference type="Gene3D" id="3.90.1200.10">
    <property type="match status" value="1"/>
</dbReference>
<organism evidence="2 3">
    <name type="scientific">Drosophila mauritiana</name>
    <name type="common">Fruit fly</name>
    <dbReference type="NCBI Taxonomy" id="7226"/>
    <lineage>
        <taxon>Eukaryota</taxon>
        <taxon>Metazoa</taxon>
        <taxon>Ecdysozoa</taxon>
        <taxon>Arthropoda</taxon>
        <taxon>Hexapoda</taxon>
        <taxon>Insecta</taxon>
        <taxon>Pterygota</taxon>
        <taxon>Neoptera</taxon>
        <taxon>Endopterygota</taxon>
        <taxon>Diptera</taxon>
        <taxon>Brachycera</taxon>
        <taxon>Muscomorpha</taxon>
        <taxon>Ephydroidea</taxon>
        <taxon>Drosophilidae</taxon>
        <taxon>Drosophila</taxon>
        <taxon>Sophophora</taxon>
    </lineage>
</organism>
<protein>
    <submittedName>
        <fullName evidence="3">Uncharacterized protein LOC117143749</fullName>
    </submittedName>
</protein>
<evidence type="ECO:0000259" key="1">
    <source>
        <dbReference type="SMART" id="SM00587"/>
    </source>
</evidence>
<dbReference type="InterPro" id="IPR011009">
    <property type="entry name" value="Kinase-like_dom_sf"/>
</dbReference>
<evidence type="ECO:0000313" key="3">
    <source>
        <dbReference type="RefSeq" id="XP_033164453.1"/>
    </source>
</evidence>
<accession>A0A6P8K6H4</accession>
<evidence type="ECO:0000313" key="2">
    <source>
        <dbReference type="Proteomes" id="UP000515162"/>
    </source>
</evidence>
<dbReference type="PANTHER" id="PTHR11012">
    <property type="entry name" value="PROTEIN KINASE-LIKE DOMAIN-CONTAINING"/>
    <property type="match status" value="1"/>
</dbReference>
<dbReference type="SUPFAM" id="SSF56112">
    <property type="entry name" value="Protein kinase-like (PK-like)"/>
    <property type="match status" value="1"/>
</dbReference>
<reference evidence="3" key="1">
    <citation type="submission" date="2025-08" db="UniProtKB">
        <authorList>
            <consortium name="RefSeq"/>
        </authorList>
    </citation>
    <scope>IDENTIFICATION</scope>
    <source>
        <strain evidence="3">Mau12</strain>
        <tissue evidence="3">Whole Body</tissue>
    </source>
</reference>
<dbReference type="Pfam" id="PF02958">
    <property type="entry name" value="EcKL"/>
    <property type="match status" value="1"/>
</dbReference>
<dbReference type="RefSeq" id="XP_033164453.1">
    <property type="nucleotide sequence ID" value="XM_033308562.1"/>
</dbReference>
<gene>
    <name evidence="3" type="primary">LOC117143749</name>
</gene>
<dbReference type="AlphaFoldDB" id="A0A6P8K6H4"/>
<dbReference type="Proteomes" id="UP000515162">
    <property type="component" value="Chromosome 3R"/>
</dbReference>
<proteinExistence type="predicted"/>
<dbReference type="InterPro" id="IPR015897">
    <property type="entry name" value="CHK_kinase-like"/>
</dbReference>
<keyword evidence="2" id="KW-1185">Reference proteome</keyword>
<dbReference type="PANTHER" id="PTHR11012:SF12">
    <property type="entry name" value="CHK KINASE-LIKE DOMAIN-CONTAINING PROTEIN-RELATED"/>
    <property type="match status" value="1"/>
</dbReference>
<name>A0A6P8K6H4_DROMA</name>
<dbReference type="GeneID" id="117143749"/>